<dbReference type="RefSeq" id="WP_119854746.1">
    <property type="nucleotide sequence ID" value="NZ_QYYD01000001.1"/>
</dbReference>
<comment type="caution">
    <text evidence="1">The sequence shown here is derived from an EMBL/GenBank/DDBJ whole genome shotgun (WGS) entry which is preliminary data.</text>
</comment>
<evidence type="ECO:0000313" key="2">
    <source>
        <dbReference type="Proteomes" id="UP000285523"/>
    </source>
</evidence>
<sequence length="66" mass="7416">MAHQQRSDGSDQRWLASLIETFEDVSRTEVRSVPCSHALLRDARAHLAAPKDVPGSRPPKRVRRVA</sequence>
<protein>
    <submittedName>
        <fullName evidence="1">Uncharacterized protein</fullName>
    </submittedName>
</protein>
<evidence type="ECO:0000313" key="1">
    <source>
        <dbReference type="EMBL" id="RJF78852.1"/>
    </source>
</evidence>
<dbReference type="EMBL" id="QYYD01000001">
    <property type="protein sequence ID" value="RJF78852.1"/>
    <property type="molecule type" value="Genomic_DNA"/>
</dbReference>
<dbReference type="AlphaFoldDB" id="A0A418VR79"/>
<accession>A0A418VR79</accession>
<reference evidence="1 2" key="1">
    <citation type="submission" date="2018-09" db="EMBL/GenBank/DDBJ databases">
        <title>Draft genome sequence of Rhodopseudomonas palustris 2.1.18.</title>
        <authorList>
            <person name="Robertson S.L."/>
            <person name="Meyer T.E."/>
            <person name="Kyndt J.A."/>
        </authorList>
    </citation>
    <scope>NUCLEOTIDE SEQUENCE [LARGE SCALE GENOMIC DNA]</scope>
    <source>
        <strain evidence="1 2">2.1.18</strain>
    </source>
</reference>
<dbReference type="Proteomes" id="UP000285523">
    <property type="component" value="Unassembled WGS sequence"/>
</dbReference>
<proteinExistence type="predicted"/>
<name>A0A418VR79_RHOPL</name>
<organism evidence="1 2">
    <name type="scientific">Rhodopseudomonas palustris</name>
    <dbReference type="NCBI Taxonomy" id="1076"/>
    <lineage>
        <taxon>Bacteria</taxon>
        <taxon>Pseudomonadati</taxon>
        <taxon>Pseudomonadota</taxon>
        <taxon>Alphaproteobacteria</taxon>
        <taxon>Hyphomicrobiales</taxon>
        <taxon>Nitrobacteraceae</taxon>
        <taxon>Rhodopseudomonas</taxon>
    </lineage>
</organism>
<gene>
    <name evidence="1" type="ORF">D4Q52_01480</name>
</gene>
<dbReference type="OrthoDB" id="8140907at2"/>